<evidence type="ECO:0000256" key="3">
    <source>
        <dbReference type="PROSITE-ProRule" id="PRU01161"/>
    </source>
</evidence>
<dbReference type="GO" id="GO:0047372">
    <property type="term" value="F:monoacylglycerol lipase activity"/>
    <property type="evidence" value="ECO:0007669"/>
    <property type="project" value="TreeGrafter"/>
</dbReference>
<feature type="active site" description="Nucleophile" evidence="3">
    <location>
        <position position="50"/>
    </location>
</feature>
<feature type="domain" description="PNPLA" evidence="4">
    <location>
        <begin position="5"/>
        <end position="208"/>
    </location>
</feature>
<evidence type="ECO:0000256" key="2">
    <source>
        <dbReference type="ARBA" id="ARBA00023098"/>
    </source>
</evidence>
<dbReference type="InterPro" id="IPR016035">
    <property type="entry name" value="Acyl_Trfase/lysoPLipase"/>
</dbReference>
<dbReference type="AlphaFoldDB" id="A0A419S4N3"/>
<feature type="active site" description="Proton acceptor" evidence="3">
    <location>
        <position position="195"/>
    </location>
</feature>
<protein>
    <submittedName>
        <fullName evidence="5">Patatin</fullName>
    </submittedName>
</protein>
<evidence type="ECO:0000313" key="6">
    <source>
        <dbReference type="Proteomes" id="UP000283433"/>
    </source>
</evidence>
<name>A0A419S4N3_9SPHI</name>
<dbReference type="OrthoDB" id="9807112at2"/>
<dbReference type="PANTHER" id="PTHR32176">
    <property type="entry name" value="XYLOSE ISOMERASE"/>
    <property type="match status" value="1"/>
</dbReference>
<dbReference type="InterPro" id="IPR002641">
    <property type="entry name" value="PNPLA_dom"/>
</dbReference>
<comment type="similarity">
    <text evidence="1">Belongs to the patatin family.</text>
</comment>
<dbReference type="SUPFAM" id="SSF52151">
    <property type="entry name" value="FabD/lysophospholipase-like"/>
    <property type="match status" value="1"/>
</dbReference>
<dbReference type="EMBL" id="MBTA01000025">
    <property type="protein sequence ID" value="RKD15082.1"/>
    <property type="molecule type" value="Genomic_DNA"/>
</dbReference>
<dbReference type="PANTHER" id="PTHR32176:SF92">
    <property type="entry name" value="XYLOSE ISOMERASE"/>
    <property type="match status" value="1"/>
</dbReference>
<keyword evidence="3" id="KW-0378">Hydrolase</keyword>
<accession>A0A419S4N3</accession>
<evidence type="ECO:0000259" key="4">
    <source>
        <dbReference type="PROSITE" id="PS51635"/>
    </source>
</evidence>
<keyword evidence="6" id="KW-1185">Reference proteome</keyword>
<dbReference type="GO" id="GO:0016042">
    <property type="term" value="P:lipid catabolic process"/>
    <property type="evidence" value="ECO:0007669"/>
    <property type="project" value="UniProtKB-UniRule"/>
</dbReference>
<evidence type="ECO:0000313" key="5">
    <source>
        <dbReference type="EMBL" id="RKD15082.1"/>
    </source>
</evidence>
<dbReference type="Proteomes" id="UP000283433">
    <property type="component" value="Unassembled WGS sequence"/>
</dbReference>
<dbReference type="Pfam" id="PF01734">
    <property type="entry name" value="Patatin"/>
    <property type="match status" value="1"/>
</dbReference>
<organism evidence="5 6">
    <name type="scientific">Pelobium manganitolerans</name>
    <dbReference type="NCBI Taxonomy" id="1842495"/>
    <lineage>
        <taxon>Bacteria</taxon>
        <taxon>Pseudomonadati</taxon>
        <taxon>Bacteroidota</taxon>
        <taxon>Sphingobacteriia</taxon>
        <taxon>Sphingobacteriales</taxon>
        <taxon>Sphingobacteriaceae</taxon>
        <taxon>Pelobium</taxon>
    </lineage>
</organism>
<dbReference type="RefSeq" id="WP_120181950.1">
    <property type="nucleotide sequence ID" value="NZ_MBTA01000025.1"/>
</dbReference>
<feature type="short sequence motif" description="GXSXG" evidence="3">
    <location>
        <begin position="48"/>
        <end position="52"/>
    </location>
</feature>
<reference evidence="5 6" key="1">
    <citation type="submission" date="2016-07" db="EMBL/GenBank/DDBJ databases">
        <title>Genome of Pelobium manganitolerans.</title>
        <authorList>
            <person name="Wu S."/>
            <person name="Wang G."/>
        </authorList>
    </citation>
    <scope>NUCLEOTIDE SEQUENCE [LARGE SCALE GENOMIC DNA]</scope>
    <source>
        <strain evidence="5 6">YS-25</strain>
    </source>
</reference>
<feature type="short sequence motif" description="GXGXXG" evidence="3">
    <location>
        <begin position="9"/>
        <end position="14"/>
    </location>
</feature>
<dbReference type="PROSITE" id="PS51635">
    <property type="entry name" value="PNPLA"/>
    <property type="match status" value="1"/>
</dbReference>
<dbReference type="Gene3D" id="3.40.1090.10">
    <property type="entry name" value="Cytosolic phospholipase A2 catalytic domain"/>
    <property type="match status" value="1"/>
</dbReference>
<comment type="caution">
    <text evidence="5">The sequence shown here is derived from an EMBL/GenBank/DDBJ whole genome shotgun (WGS) entry which is preliminary data.</text>
</comment>
<evidence type="ECO:0000256" key="1">
    <source>
        <dbReference type="ARBA" id="ARBA00010240"/>
    </source>
</evidence>
<sequence length="354" mass="39893">MKTILSIDGGGIKGIIPGMVLVELEERLKQRTGNAEAHIADYFDFFAGTSTGGILTCLLLCPSKDDPKKPRFTAKQALDLYIANGAKIFETKGIKKVFADIGWVTERYDAEFLEKILLQYFEDVKLSELIKPCIITAYNIELRKAHIFRQKTAKSRGIHRDFYVRDVCRATSAAPTYFSVAEIYSLAGVRYPLLDGGIFATNPSLSAFVEIKREPEQEFEPNDIHILSLGTGVSKQSYDSDELRDTKALFVVPALLDMMMGAATETSHFYMKQIFSYLGIPDHYVRIEPMNLQSVQERMDAASPKNIQKLMALADRMISQRHQVLDVIVDNLIKLKINRDLDAEGKAITRRLAR</sequence>
<feature type="short sequence motif" description="DGA/G" evidence="3">
    <location>
        <begin position="195"/>
        <end position="197"/>
    </location>
</feature>
<proteinExistence type="inferred from homology"/>
<gene>
    <name evidence="5" type="ORF">BCY91_06025</name>
</gene>
<keyword evidence="2 3" id="KW-0443">Lipid metabolism</keyword>
<dbReference type="GO" id="GO:0004620">
    <property type="term" value="F:phospholipase activity"/>
    <property type="evidence" value="ECO:0007669"/>
    <property type="project" value="TreeGrafter"/>
</dbReference>
<keyword evidence="3" id="KW-0442">Lipid degradation</keyword>